<evidence type="ECO:0000313" key="4">
    <source>
        <dbReference type="Proteomes" id="UP000255101"/>
    </source>
</evidence>
<feature type="region of interest" description="Disordered" evidence="1">
    <location>
        <begin position="25"/>
        <end position="46"/>
    </location>
</feature>
<accession>A0A379CGE5</accession>
<reference evidence="3 4" key="1">
    <citation type="submission" date="2018-06" db="EMBL/GenBank/DDBJ databases">
        <authorList>
            <consortium name="Pathogen Informatics"/>
            <person name="Doyle S."/>
        </authorList>
    </citation>
    <scope>NUCLEOTIDE SEQUENCE [LARGE SCALE GENOMIC DNA]</scope>
    <source>
        <strain evidence="3 4">NCTC11460</strain>
    </source>
</reference>
<keyword evidence="2" id="KW-0732">Signal</keyword>
<dbReference type="InterPro" id="IPR032315">
    <property type="entry name" value="DUF4846"/>
</dbReference>
<evidence type="ECO:0000256" key="2">
    <source>
        <dbReference type="SAM" id="SignalP"/>
    </source>
</evidence>
<dbReference type="PROSITE" id="PS51257">
    <property type="entry name" value="PROKAR_LIPOPROTEIN"/>
    <property type="match status" value="1"/>
</dbReference>
<dbReference type="RefSeq" id="WP_004167370.1">
    <property type="nucleotide sequence ID" value="NZ_FOVA01000040.1"/>
</dbReference>
<gene>
    <name evidence="3" type="ORF">NCTC11460_01091</name>
</gene>
<name>A0A379CGE5_9FIRM</name>
<dbReference type="EMBL" id="UGTB01000004">
    <property type="protein sequence ID" value="SUB61169.1"/>
    <property type="molecule type" value="Genomic_DNA"/>
</dbReference>
<organism evidence="3 4">
    <name type="scientific">Peptostreptococcus anaerobius</name>
    <dbReference type="NCBI Taxonomy" id="1261"/>
    <lineage>
        <taxon>Bacteria</taxon>
        <taxon>Bacillati</taxon>
        <taxon>Bacillota</taxon>
        <taxon>Clostridia</taxon>
        <taxon>Peptostreptococcales</taxon>
        <taxon>Peptostreptococcaceae</taxon>
        <taxon>Peptostreptococcus</taxon>
    </lineage>
</organism>
<evidence type="ECO:0000313" key="3">
    <source>
        <dbReference type="EMBL" id="SUB61169.1"/>
    </source>
</evidence>
<feature type="signal peptide" evidence="2">
    <location>
        <begin position="1"/>
        <end position="20"/>
    </location>
</feature>
<evidence type="ECO:0008006" key="5">
    <source>
        <dbReference type="Google" id="ProtNLM"/>
    </source>
</evidence>
<dbReference type="AlphaFoldDB" id="A0A379CGE5"/>
<sequence>MYNKKLVVSILTLTLVFSLASCTKKLDKDSGDSQTKKENRTDKGKTIGVNPELVNKDGDTIEKRYNPPKGYKRVKADKYTFTNFVRNEKLKPYGQKSIYYNGKPKKSEGVYDAVFDVDLEGKNILHCADSCYKFRGDYLYSIGRYDKMKFHFVGKGIADFDKYTKGYRVDPETGEYFLMGEKSSDAKVYKKFMDTVYIYSSTISLVEDTKKVKIDDIRVGDIFLKDGTPGSKRVGHAITVVDMAENSRGDKAFMLAQSYMPAQQPQILVNKNNDEIGPWYSLKEVKEMGKLKTPQWTFELDQLARFN</sequence>
<feature type="compositionally biased region" description="Basic and acidic residues" evidence="1">
    <location>
        <begin position="25"/>
        <end position="45"/>
    </location>
</feature>
<dbReference type="Pfam" id="PF16138">
    <property type="entry name" value="DUF4846"/>
    <property type="match status" value="1"/>
</dbReference>
<evidence type="ECO:0000256" key="1">
    <source>
        <dbReference type="SAM" id="MobiDB-lite"/>
    </source>
</evidence>
<protein>
    <recommendedName>
        <fullName evidence="5">Lipoprotein</fullName>
    </recommendedName>
</protein>
<feature type="chain" id="PRO_5016995688" description="Lipoprotein" evidence="2">
    <location>
        <begin position="21"/>
        <end position="307"/>
    </location>
</feature>
<dbReference type="Proteomes" id="UP000255101">
    <property type="component" value="Unassembled WGS sequence"/>
</dbReference>
<proteinExistence type="predicted"/>